<comment type="subcellular location">
    <subcellularLocation>
        <location evidence="1">Membrane</location>
        <topology evidence="1">Multi-pass membrane protein</topology>
    </subcellularLocation>
</comment>
<dbReference type="InterPro" id="IPR000620">
    <property type="entry name" value="EamA_dom"/>
</dbReference>
<organism evidence="7 8">
    <name type="scientific">OM182 bacterium BACL3 MAG-120507-bin80</name>
    <dbReference type="NCBI Taxonomy" id="1655577"/>
    <lineage>
        <taxon>Bacteria</taxon>
        <taxon>Pseudomonadati</taxon>
        <taxon>Pseudomonadota</taxon>
        <taxon>Gammaproteobacteria</taxon>
        <taxon>OMG group</taxon>
        <taxon>OM182 clade</taxon>
    </lineage>
</organism>
<evidence type="ECO:0000256" key="1">
    <source>
        <dbReference type="ARBA" id="ARBA00004141"/>
    </source>
</evidence>
<feature type="transmembrane region" description="Helical" evidence="5">
    <location>
        <begin position="124"/>
        <end position="142"/>
    </location>
</feature>
<feature type="domain" description="EamA" evidence="6">
    <location>
        <begin position="156"/>
        <end position="287"/>
    </location>
</feature>
<dbReference type="Proteomes" id="UP000051934">
    <property type="component" value="Unassembled WGS sequence"/>
</dbReference>
<evidence type="ECO:0000259" key="6">
    <source>
        <dbReference type="Pfam" id="PF00892"/>
    </source>
</evidence>
<dbReference type="GO" id="GO:0016020">
    <property type="term" value="C:membrane"/>
    <property type="evidence" value="ECO:0007669"/>
    <property type="project" value="UniProtKB-SubCell"/>
</dbReference>
<dbReference type="AlphaFoldDB" id="A0A0R2SJ46"/>
<feature type="transmembrane region" description="Helical" evidence="5">
    <location>
        <begin position="245"/>
        <end position="264"/>
    </location>
</feature>
<feature type="transmembrane region" description="Helical" evidence="5">
    <location>
        <begin position="180"/>
        <end position="202"/>
    </location>
</feature>
<protein>
    <recommendedName>
        <fullName evidence="6">EamA domain-containing protein</fullName>
    </recommendedName>
</protein>
<dbReference type="InterPro" id="IPR037185">
    <property type="entry name" value="EmrE-like"/>
</dbReference>
<evidence type="ECO:0000256" key="5">
    <source>
        <dbReference type="SAM" id="Phobius"/>
    </source>
</evidence>
<dbReference type="SUPFAM" id="SSF103481">
    <property type="entry name" value="Multidrug resistance efflux transporter EmrE"/>
    <property type="match status" value="2"/>
</dbReference>
<sequence>MNDKLELRDWISLLALSAIWGASFFFLRLAAPVFGPVPLIAARVFFGLCLLLPVFLYRGLFSQLLAHWRIIYVVSLTNMSLPFCLLAYASLELNAGITSILNATVPFFAALIAFSFWKVRLTHVALIGMAIGFGGVVLIVFDPEAIEFGARALLSIGAGLCASLLYGTASNLAQHRLQGVSGLTVTVGSLAFATLTLAPLAWWQWPEAAPSTSMWLSVFALGSLCTGVAYLIFYKLIARIGAARALNTTFLVPAFSLLWSSVFLGEPITFYMLGGCALILFGVALTTGKLPAFWVRASQA</sequence>
<feature type="transmembrane region" description="Helical" evidence="5">
    <location>
        <begin position="12"/>
        <end position="31"/>
    </location>
</feature>
<dbReference type="EMBL" id="LIBB01000030">
    <property type="protein sequence ID" value="KRO73104.1"/>
    <property type="molecule type" value="Genomic_DNA"/>
</dbReference>
<evidence type="ECO:0000256" key="4">
    <source>
        <dbReference type="ARBA" id="ARBA00023136"/>
    </source>
</evidence>
<proteinExistence type="predicted"/>
<dbReference type="Pfam" id="PF00892">
    <property type="entry name" value="EamA"/>
    <property type="match status" value="2"/>
</dbReference>
<keyword evidence="3 5" id="KW-1133">Transmembrane helix</keyword>
<dbReference type="PANTHER" id="PTHR32322">
    <property type="entry name" value="INNER MEMBRANE TRANSPORTER"/>
    <property type="match status" value="1"/>
</dbReference>
<keyword evidence="2 5" id="KW-0812">Transmembrane</keyword>
<keyword evidence="4 5" id="KW-0472">Membrane</keyword>
<feature type="transmembrane region" description="Helical" evidence="5">
    <location>
        <begin position="97"/>
        <end position="117"/>
    </location>
</feature>
<name>A0A0R2SJ46_9GAMM</name>
<accession>A0A0R2SJ46</accession>
<comment type="caution">
    <text evidence="7">The sequence shown here is derived from an EMBL/GenBank/DDBJ whole genome shotgun (WGS) entry which is preliminary data.</text>
</comment>
<dbReference type="InterPro" id="IPR050638">
    <property type="entry name" value="AA-Vitamin_Transporters"/>
</dbReference>
<feature type="transmembrane region" description="Helical" evidence="5">
    <location>
        <begin position="148"/>
        <end position="168"/>
    </location>
</feature>
<feature type="transmembrane region" description="Helical" evidence="5">
    <location>
        <begin position="270"/>
        <end position="295"/>
    </location>
</feature>
<evidence type="ECO:0000313" key="7">
    <source>
        <dbReference type="EMBL" id="KRO73104.1"/>
    </source>
</evidence>
<feature type="transmembrane region" description="Helical" evidence="5">
    <location>
        <begin position="37"/>
        <end position="58"/>
    </location>
</feature>
<dbReference type="PANTHER" id="PTHR32322:SF9">
    <property type="entry name" value="AMINO-ACID METABOLITE EFFLUX PUMP-RELATED"/>
    <property type="match status" value="1"/>
</dbReference>
<gene>
    <name evidence="7" type="ORF">ABR69_11495</name>
</gene>
<feature type="transmembrane region" description="Helical" evidence="5">
    <location>
        <begin position="70"/>
        <end position="91"/>
    </location>
</feature>
<reference evidence="7 8" key="1">
    <citation type="submission" date="2015-10" db="EMBL/GenBank/DDBJ databases">
        <title>Metagenome-Assembled Genomes uncover a global brackish microbiome.</title>
        <authorList>
            <person name="Hugerth L.W."/>
            <person name="Larsson J."/>
            <person name="Alneberg J."/>
            <person name="Lindh M.V."/>
            <person name="Legrand C."/>
            <person name="Pinhassi J."/>
            <person name="Andersson A.F."/>
        </authorList>
    </citation>
    <scope>NUCLEOTIDE SEQUENCE [LARGE SCALE GENOMIC DNA]</scope>
    <source>
        <strain evidence="7">BACL4 MAG-120507-bin80</strain>
    </source>
</reference>
<feature type="domain" description="EamA" evidence="6">
    <location>
        <begin position="13"/>
        <end position="140"/>
    </location>
</feature>
<evidence type="ECO:0000256" key="3">
    <source>
        <dbReference type="ARBA" id="ARBA00022989"/>
    </source>
</evidence>
<evidence type="ECO:0000313" key="8">
    <source>
        <dbReference type="Proteomes" id="UP000051934"/>
    </source>
</evidence>
<feature type="transmembrane region" description="Helical" evidence="5">
    <location>
        <begin position="214"/>
        <end position="233"/>
    </location>
</feature>
<evidence type="ECO:0000256" key="2">
    <source>
        <dbReference type="ARBA" id="ARBA00022692"/>
    </source>
</evidence>